<comment type="caution">
    <text evidence="2">The sequence shown here is derived from an EMBL/GenBank/DDBJ whole genome shotgun (WGS) entry which is preliminary data.</text>
</comment>
<gene>
    <name evidence="2" type="primary">TAO3_7</name>
    <name evidence="2" type="ORF">LTR16_011400</name>
</gene>
<name>A0ABR0M1A1_9PEZI</name>
<reference evidence="2 3" key="1">
    <citation type="submission" date="2023-08" db="EMBL/GenBank/DDBJ databases">
        <title>Black Yeasts Isolated from many extreme environments.</title>
        <authorList>
            <person name="Coleine C."/>
            <person name="Stajich J.E."/>
            <person name="Selbmann L."/>
        </authorList>
    </citation>
    <scope>NUCLEOTIDE SEQUENCE [LARGE SCALE GENOMIC DNA]</scope>
    <source>
        <strain evidence="2 3">CCFEE 536</strain>
    </source>
</reference>
<proteinExistence type="predicted"/>
<keyword evidence="3" id="KW-1185">Reference proteome</keyword>
<protein>
    <submittedName>
        <fullName evidence="2">Cell morphogenesis protein PAG1</fullName>
    </submittedName>
</protein>
<sequence>PVITSGFGDVAKESYVKFCKILGEITIICDNTFGGQAVLDEKFASQTPKTPMADAFSFSRSRDDHTNATDPRQGFYDLLHVAVRALPRCLSPHIPFNSLVNLL</sequence>
<feature type="non-terminal residue" evidence="2">
    <location>
        <position position="103"/>
    </location>
</feature>
<dbReference type="EMBL" id="JAVRRA010003517">
    <property type="protein sequence ID" value="KAK5276329.1"/>
    <property type="molecule type" value="Genomic_DNA"/>
</dbReference>
<accession>A0ABR0M1A1</accession>
<dbReference type="InterPro" id="IPR025614">
    <property type="entry name" value="Cell_morpho_N"/>
</dbReference>
<dbReference type="Pfam" id="PF14222">
    <property type="entry name" value="MOR2-PAG1_N"/>
    <property type="match status" value="1"/>
</dbReference>
<evidence type="ECO:0000313" key="3">
    <source>
        <dbReference type="Proteomes" id="UP001357485"/>
    </source>
</evidence>
<evidence type="ECO:0000259" key="1">
    <source>
        <dbReference type="Pfam" id="PF14222"/>
    </source>
</evidence>
<feature type="non-terminal residue" evidence="2">
    <location>
        <position position="1"/>
    </location>
</feature>
<feature type="domain" description="Cell morphogenesis protein N-terminal" evidence="1">
    <location>
        <begin position="5"/>
        <end position="103"/>
    </location>
</feature>
<evidence type="ECO:0000313" key="2">
    <source>
        <dbReference type="EMBL" id="KAK5276329.1"/>
    </source>
</evidence>
<dbReference type="Proteomes" id="UP001357485">
    <property type="component" value="Unassembled WGS sequence"/>
</dbReference>
<organism evidence="2 3">
    <name type="scientific">Cryomyces antarcticus</name>
    <dbReference type="NCBI Taxonomy" id="329879"/>
    <lineage>
        <taxon>Eukaryota</taxon>
        <taxon>Fungi</taxon>
        <taxon>Dikarya</taxon>
        <taxon>Ascomycota</taxon>
        <taxon>Pezizomycotina</taxon>
        <taxon>Dothideomycetes</taxon>
        <taxon>Dothideomycetes incertae sedis</taxon>
        <taxon>Cryomyces</taxon>
    </lineage>
</organism>